<proteinExistence type="predicted"/>
<feature type="chain" id="PRO_5047362316" description="Rv2525c-like glycoside hydrolase-like domain-containing protein" evidence="1">
    <location>
        <begin position="33"/>
        <end position="771"/>
    </location>
</feature>
<dbReference type="Gene3D" id="3.20.20.80">
    <property type="entry name" value="Glycosidases"/>
    <property type="match status" value="1"/>
</dbReference>
<gene>
    <name evidence="3" type="ORF">GCM10009765_81570</name>
</gene>
<name>A0ABP4VFQ5_9ACTN</name>
<dbReference type="InterPro" id="IPR015020">
    <property type="entry name" value="Rv2525c-like_Glyco_Hydro-like"/>
</dbReference>
<keyword evidence="1" id="KW-0732">Signal</keyword>
<feature type="domain" description="Rv2525c-like glycoside hydrolase-like" evidence="2">
    <location>
        <begin position="204"/>
        <end position="407"/>
    </location>
</feature>
<accession>A0ABP4VFQ5</accession>
<dbReference type="EMBL" id="BAAANY010000046">
    <property type="protein sequence ID" value="GAA1721024.1"/>
    <property type="molecule type" value="Genomic_DNA"/>
</dbReference>
<dbReference type="SUPFAM" id="SSF89372">
    <property type="entry name" value="Fucose-specific lectin"/>
    <property type="match status" value="2"/>
</dbReference>
<dbReference type="InterPro" id="IPR006311">
    <property type="entry name" value="TAT_signal"/>
</dbReference>
<feature type="signal peptide" evidence="1">
    <location>
        <begin position="1"/>
        <end position="32"/>
    </location>
</feature>
<sequence length="771" mass="80613">MTILNRSALRTAGWVAAAAVVAAVGLQAPATAATGKVVTYHGYQVAIPDTWSVVDLEKAPTTCVRLDRHVLYLGHPGANQSCPVGLVGATEAVIVEPLAGANVPVRAQKLAANTAAPQRVPTTTDRRIDLVIPSAGLLVSGSYGTQQPVLAAVLQSAQLTADAHAAPAAPAVTPKAVTPDVSAPGTFQGTGFDACAAPSSGAMQAWGASPYRAVGVYIGGTNRGCAQANLTSSWVSQQDAAGWHLFPIYVGLQAPCAPASVGSKIDPGSALSQGQSAAQDAVAQAQSLGLSAGSVIYDDMEAYGRGGSCTQAVLDFMNGYTTQIHTLGYGSGLYSSSASGIADMVSVYGGSYPTPDHIYFAHWGTAANTDDSFIPAGDWANHQRIHQYQGGHNESYGGVTINIDSDVLDVADATNNSTSSTASQFYVNGGEQHYMGRGTNGSLSHLWWTPNTGGTGLSADSWAPANTVAGQPVTYVTGSAGAQQHAFTIDSKGNLQHYWWSVGDAPHTPEHDTWNTAATTGITLVGTPTGFVNGDEQHVFARDTNGNLQHWYWYPDGSSAGSMNHDTWDSSGDAASDPVAVVMGGAQHVFFTTSGGDLRHWSWSPSAGLTQESWATGVTGKPAVYSVGDQQHVFITDSAGNLQHYWWSPGDTTKEHDTWNDAASTGITLTGTLTGFLYGTEQDVFGRDTQGRLQHWSWSPSDTPHSPSQNTWDSTGILAGSPTSAIVGNQQHIFAADAQGHLQHWFWFPGNTAPNGVSHDTWPTATTLSTP</sequence>
<dbReference type="InterPro" id="IPR017853">
    <property type="entry name" value="GH"/>
</dbReference>
<dbReference type="InterPro" id="IPR007132">
    <property type="entry name" value="DUF346"/>
</dbReference>
<evidence type="ECO:0000259" key="2">
    <source>
        <dbReference type="Pfam" id="PF08924"/>
    </source>
</evidence>
<dbReference type="PROSITE" id="PS51318">
    <property type="entry name" value="TAT"/>
    <property type="match status" value="1"/>
</dbReference>
<comment type="caution">
    <text evidence="3">The sequence shown here is derived from an EMBL/GenBank/DDBJ whole genome shotgun (WGS) entry which is preliminary data.</text>
</comment>
<dbReference type="Pfam" id="PF08924">
    <property type="entry name" value="Rv2525c_GlyHyd-like"/>
    <property type="match status" value="1"/>
</dbReference>
<evidence type="ECO:0000313" key="3">
    <source>
        <dbReference type="EMBL" id="GAA1721024.1"/>
    </source>
</evidence>
<evidence type="ECO:0000256" key="1">
    <source>
        <dbReference type="SAM" id="SignalP"/>
    </source>
</evidence>
<protein>
    <recommendedName>
        <fullName evidence="2">Rv2525c-like glycoside hydrolase-like domain-containing protein</fullName>
    </recommendedName>
</protein>
<organism evidence="3 4">
    <name type="scientific">Fodinicola feengrottensis</name>
    <dbReference type="NCBI Taxonomy" id="435914"/>
    <lineage>
        <taxon>Bacteria</taxon>
        <taxon>Bacillati</taxon>
        <taxon>Actinomycetota</taxon>
        <taxon>Actinomycetes</taxon>
        <taxon>Mycobacteriales</taxon>
        <taxon>Fodinicola</taxon>
    </lineage>
</organism>
<evidence type="ECO:0000313" key="4">
    <source>
        <dbReference type="Proteomes" id="UP001500618"/>
    </source>
</evidence>
<dbReference type="Gene3D" id="2.120.10.70">
    <property type="entry name" value="Fucose-specific lectin"/>
    <property type="match status" value="1"/>
</dbReference>
<dbReference type="RefSeq" id="WP_344315347.1">
    <property type="nucleotide sequence ID" value="NZ_BAAANY010000046.1"/>
</dbReference>
<dbReference type="SUPFAM" id="SSF51445">
    <property type="entry name" value="(Trans)glycosidases"/>
    <property type="match status" value="1"/>
</dbReference>
<reference evidence="4" key="1">
    <citation type="journal article" date="2019" name="Int. J. Syst. Evol. Microbiol.">
        <title>The Global Catalogue of Microorganisms (GCM) 10K type strain sequencing project: providing services to taxonomists for standard genome sequencing and annotation.</title>
        <authorList>
            <consortium name="The Broad Institute Genomics Platform"/>
            <consortium name="The Broad Institute Genome Sequencing Center for Infectious Disease"/>
            <person name="Wu L."/>
            <person name="Ma J."/>
        </authorList>
    </citation>
    <scope>NUCLEOTIDE SEQUENCE [LARGE SCALE GENOMIC DNA]</scope>
    <source>
        <strain evidence="4">JCM 14718</strain>
    </source>
</reference>
<dbReference type="Pfam" id="PF03984">
    <property type="entry name" value="DUF346"/>
    <property type="match status" value="7"/>
</dbReference>
<dbReference type="Proteomes" id="UP001500618">
    <property type="component" value="Unassembled WGS sequence"/>
</dbReference>
<keyword evidence="4" id="KW-1185">Reference proteome</keyword>